<gene>
    <name evidence="1" type="ORF">NA56DRAFT_709804</name>
</gene>
<organism evidence="1 2">
    <name type="scientific">Hyaloscypha hepaticicola</name>
    <dbReference type="NCBI Taxonomy" id="2082293"/>
    <lineage>
        <taxon>Eukaryota</taxon>
        <taxon>Fungi</taxon>
        <taxon>Dikarya</taxon>
        <taxon>Ascomycota</taxon>
        <taxon>Pezizomycotina</taxon>
        <taxon>Leotiomycetes</taxon>
        <taxon>Helotiales</taxon>
        <taxon>Hyaloscyphaceae</taxon>
        <taxon>Hyaloscypha</taxon>
    </lineage>
</organism>
<reference evidence="1 2" key="1">
    <citation type="submission" date="2016-05" db="EMBL/GenBank/DDBJ databases">
        <title>A degradative enzymes factory behind the ericoid mycorrhizal symbiosis.</title>
        <authorList>
            <consortium name="DOE Joint Genome Institute"/>
            <person name="Martino E."/>
            <person name="Morin E."/>
            <person name="Grelet G."/>
            <person name="Kuo A."/>
            <person name="Kohler A."/>
            <person name="Daghino S."/>
            <person name="Barry K."/>
            <person name="Choi C."/>
            <person name="Cichocki N."/>
            <person name="Clum A."/>
            <person name="Copeland A."/>
            <person name="Hainaut M."/>
            <person name="Haridas S."/>
            <person name="Labutti K."/>
            <person name="Lindquist E."/>
            <person name="Lipzen A."/>
            <person name="Khouja H.-R."/>
            <person name="Murat C."/>
            <person name="Ohm R."/>
            <person name="Olson A."/>
            <person name="Spatafora J."/>
            <person name="Veneault-Fourrey C."/>
            <person name="Henrissat B."/>
            <person name="Grigoriev I."/>
            <person name="Martin F."/>
            <person name="Perotto S."/>
        </authorList>
    </citation>
    <scope>NUCLEOTIDE SEQUENCE [LARGE SCALE GENOMIC DNA]</scope>
    <source>
        <strain evidence="1 2">UAMH 7357</strain>
    </source>
</reference>
<sequence>MKPPTPSPRSTIRLPSAFIWDRPGGPMSTAGPALAAIADCCRRAHQSGPRAREAALGLGACPALTRPPPFCGPPGSNANANSKVHKARNDADAIAGKGPPAVLFLSSKTDSRCAALRYAILRCLYLNFWRWMSVLHQRKRKADNQRLRPASHPTYTPRAITHSQEPMASFIDHIMLTYTPTVTYLFSSIFSPKVYSAVSISPHIIQGI</sequence>
<accession>A0A2J6PMZ3</accession>
<evidence type="ECO:0000313" key="1">
    <source>
        <dbReference type="EMBL" id="PMD15383.1"/>
    </source>
</evidence>
<name>A0A2J6PMZ3_9HELO</name>
<dbReference type="EMBL" id="KZ613513">
    <property type="protein sequence ID" value="PMD15383.1"/>
    <property type="molecule type" value="Genomic_DNA"/>
</dbReference>
<protein>
    <submittedName>
        <fullName evidence="1">Uncharacterized protein</fullName>
    </submittedName>
</protein>
<keyword evidence="2" id="KW-1185">Reference proteome</keyword>
<proteinExistence type="predicted"/>
<dbReference type="AlphaFoldDB" id="A0A2J6PMZ3"/>
<evidence type="ECO:0000313" key="2">
    <source>
        <dbReference type="Proteomes" id="UP000235672"/>
    </source>
</evidence>
<dbReference type="Proteomes" id="UP000235672">
    <property type="component" value="Unassembled WGS sequence"/>
</dbReference>